<reference evidence="3" key="1">
    <citation type="journal article" date="2020" name="Nat. Commun.">
        <title>Large-scale genome sequencing of mycorrhizal fungi provides insights into the early evolution of symbiotic traits.</title>
        <authorList>
            <person name="Miyauchi S."/>
            <person name="Kiss E."/>
            <person name="Kuo A."/>
            <person name="Drula E."/>
            <person name="Kohler A."/>
            <person name="Sanchez-Garcia M."/>
            <person name="Morin E."/>
            <person name="Andreopoulos B."/>
            <person name="Barry K.W."/>
            <person name="Bonito G."/>
            <person name="Buee M."/>
            <person name="Carver A."/>
            <person name="Chen C."/>
            <person name="Cichocki N."/>
            <person name="Clum A."/>
            <person name="Culley D."/>
            <person name="Crous P.W."/>
            <person name="Fauchery L."/>
            <person name="Girlanda M."/>
            <person name="Hayes R.D."/>
            <person name="Keri Z."/>
            <person name="LaButti K."/>
            <person name="Lipzen A."/>
            <person name="Lombard V."/>
            <person name="Magnuson J."/>
            <person name="Maillard F."/>
            <person name="Murat C."/>
            <person name="Nolan M."/>
            <person name="Ohm R.A."/>
            <person name="Pangilinan J."/>
            <person name="Pereira M.F."/>
            <person name="Perotto S."/>
            <person name="Peter M."/>
            <person name="Pfister S."/>
            <person name="Riley R."/>
            <person name="Sitrit Y."/>
            <person name="Stielow J.B."/>
            <person name="Szollosi G."/>
            <person name="Zifcakova L."/>
            <person name="Stursova M."/>
            <person name="Spatafora J.W."/>
            <person name="Tedersoo L."/>
            <person name="Vaario L.M."/>
            <person name="Yamada A."/>
            <person name="Yan M."/>
            <person name="Wang P."/>
            <person name="Xu J."/>
            <person name="Bruns T."/>
            <person name="Baldrian P."/>
            <person name="Vilgalys R."/>
            <person name="Dunand C."/>
            <person name="Henrissat B."/>
            <person name="Grigoriev I.V."/>
            <person name="Hibbett D."/>
            <person name="Nagy L.G."/>
            <person name="Martin F.M."/>
        </authorList>
    </citation>
    <scope>NUCLEOTIDE SEQUENCE</scope>
    <source>
        <strain evidence="3">UP504</strain>
    </source>
</reference>
<organism evidence="3 4">
    <name type="scientific">Hydnum rufescens UP504</name>
    <dbReference type="NCBI Taxonomy" id="1448309"/>
    <lineage>
        <taxon>Eukaryota</taxon>
        <taxon>Fungi</taxon>
        <taxon>Dikarya</taxon>
        <taxon>Basidiomycota</taxon>
        <taxon>Agaricomycotina</taxon>
        <taxon>Agaricomycetes</taxon>
        <taxon>Cantharellales</taxon>
        <taxon>Hydnaceae</taxon>
        <taxon>Hydnum</taxon>
    </lineage>
</organism>
<protein>
    <recommendedName>
        <fullName evidence="2">OTU domain-containing protein</fullName>
    </recommendedName>
</protein>
<evidence type="ECO:0000313" key="3">
    <source>
        <dbReference type="EMBL" id="KAF9516729.1"/>
    </source>
</evidence>
<feature type="compositionally biased region" description="Polar residues" evidence="1">
    <location>
        <begin position="400"/>
        <end position="416"/>
    </location>
</feature>
<accession>A0A9P6DZ75</accession>
<dbReference type="InterPro" id="IPR038765">
    <property type="entry name" value="Papain-like_cys_pep_sf"/>
</dbReference>
<sequence>MAKGGKRNVQHLPARSRTRLHKPKLADPDRNSAELNVQLQALGLRLHQTLGDGNCLFRALSDQLYGSETFHLALRAEITAWMAAHPERYAAFVEDDRGLDDHLRCMRIPGTYGGHLELSAFAHLKRKNVKVIQPGLVYVIEWSAGSPIAESFSSASDNEEQAPLSPTQEREMRRARREKLRDIKLTNKASLTDTVYVAYHDWEHFSSVRTANGQLPSMVQHTEEETMQPMASSSSGSGKRQPRVRQRKTPVSELVPASTDIDPPIVMTATRIPLPRSPSPSTNSSSADSTASSSLAPLTPSDSNSISLVDQAKGRSPKRQLEDEDVYSGPELSMARSAKRHHPGISTRKSGLRQSHRIVDDAPPPGPSRPSVSTMSRPPVSASSTSDLSELSSDREDNSVGITSRPQHVQSSSPPTRLTRRQRKQLSLPKPRPRRVILTVNGKRLSGSVKPKSSSSTPSTLIEDLEAERQWGKNGNGRLDVRGFRELKI</sequence>
<feature type="compositionally biased region" description="Low complexity" evidence="1">
    <location>
        <begin position="381"/>
        <end position="391"/>
    </location>
</feature>
<feature type="region of interest" description="Disordered" evidence="1">
    <location>
        <begin position="1"/>
        <end position="30"/>
    </location>
</feature>
<feature type="compositionally biased region" description="Polar residues" evidence="1">
    <location>
        <begin position="229"/>
        <end position="238"/>
    </location>
</feature>
<dbReference type="EMBL" id="MU128937">
    <property type="protein sequence ID" value="KAF9516729.1"/>
    <property type="molecule type" value="Genomic_DNA"/>
</dbReference>
<dbReference type="GO" id="GO:0016579">
    <property type="term" value="P:protein deubiquitination"/>
    <property type="evidence" value="ECO:0007669"/>
    <property type="project" value="TreeGrafter"/>
</dbReference>
<dbReference type="PROSITE" id="PS50802">
    <property type="entry name" value="OTU"/>
    <property type="match status" value="1"/>
</dbReference>
<gene>
    <name evidence="3" type="ORF">BS47DRAFT_1340620</name>
</gene>
<feature type="compositionally biased region" description="Low complexity" evidence="1">
    <location>
        <begin position="279"/>
        <end position="303"/>
    </location>
</feature>
<dbReference type="Pfam" id="PF02338">
    <property type="entry name" value="OTU"/>
    <property type="match status" value="1"/>
</dbReference>
<comment type="caution">
    <text evidence="3">The sequence shown here is derived from an EMBL/GenBank/DDBJ whole genome shotgun (WGS) entry which is preliminary data.</text>
</comment>
<feature type="compositionally biased region" description="Basic residues" evidence="1">
    <location>
        <begin position="1"/>
        <end position="23"/>
    </location>
</feature>
<keyword evidence="4" id="KW-1185">Reference proteome</keyword>
<dbReference type="PANTHER" id="PTHR12419:SF7">
    <property type="entry name" value="OTU DOMAIN-CONTAINING PROTEIN 3"/>
    <property type="match status" value="1"/>
</dbReference>
<dbReference type="PANTHER" id="PTHR12419">
    <property type="entry name" value="OTU DOMAIN CONTAINING PROTEIN"/>
    <property type="match status" value="1"/>
</dbReference>
<dbReference type="CDD" id="cd22756">
    <property type="entry name" value="OTU_OTUD3-like"/>
    <property type="match status" value="1"/>
</dbReference>
<evidence type="ECO:0000256" key="1">
    <source>
        <dbReference type="SAM" id="MobiDB-lite"/>
    </source>
</evidence>
<dbReference type="Proteomes" id="UP000886523">
    <property type="component" value="Unassembled WGS sequence"/>
</dbReference>
<evidence type="ECO:0000313" key="4">
    <source>
        <dbReference type="Proteomes" id="UP000886523"/>
    </source>
</evidence>
<feature type="region of interest" description="Disordered" evidence="1">
    <location>
        <begin position="222"/>
        <end position="435"/>
    </location>
</feature>
<dbReference type="GO" id="GO:0004843">
    <property type="term" value="F:cysteine-type deubiquitinase activity"/>
    <property type="evidence" value="ECO:0007669"/>
    <property type="project" value="TreeGrafter"/>
</dbReference>
<dbReference type="OrthoDB" id="415023at2759"/>
<feature type="region of interest" description="Disordered" evidence="1">
    <location>
        <begin position="151"/>
        <end position="176"/>
    </location>
</feature>
<dbReference type="InterPro" id="IPR003323">
    <property type="entry name" value="OTU_dom"/>
</dbReference>
<feature type="domain" description="OTU" evidence="2">
    <location>
        <begin position="44"/>
        <end position="211"/>
    </location>
</feature>
<dbReference type="Gene3D" id="3.90.70.80">
    <property type="match status" value="1"/>
</dbReference>
<proteinExistence type="predicted"/>
<name>A0A9P6DZ75_9AGAM</name>
<evidence type="ECO:0000259" key="2">
    <source>
        <dbReference type="PROSITE" id="PS50802"/>
    </source>
</evidence>
<dbReference type="SUPFAM" id="SSF54001">
    <property type="entry name" value="Cysteine proteinases"/>
    <property type="match status" value="1"/>
</dbReference>
<dbReference type="InterPro" id="IPR050704">
    <property type="entry name" value="Peptidase_C85-like"/>
</dbReference>
<dbReference type="AlphaFoldDB" id="A0A9P6DZ75"/>